<evidence type="ECO:0000313" key="1">
    <source>
        <dbReference type="Proteomes" id="UP000695000"/>
    </source>
</evidence>
<dbReference type="PANTHER" id="PTHR20908">
    <property type="entry name" value="LD15586P"/>
    <property type="match status" value="1"/>
</dbReference>
<keyword evidence="1" id="KW-1185">Reference proteome</keyword>
<dbReference type="InterPro" id="IPR029058">
    <property type="entry name" value="AB_hydrolase_fold"/>
</dbReference>
<protein>
    <submittedName>
        <fullName evidence="2">Transmembrane protein 53 isoform X1</fullName>
    </submittedName>
</protein>
<accession>A0ABM1MT45</accession>
<gene>
    <name evidence="2" type="primary">LOC108563550</name>
</gene>
<keyword evidence="2" id="KW-0472">Membrane</keyword>
<dbReference type="GeneID" id="108563550"/>
<dbReference type="Gene3D" id="3.40.50.1820">
    <property type="entry name" value="alpha/beta hydrolase"/>
    <property type="match status" value="1"/>
</dbReference>
<name>A0ABM1MT45_NICVS</name>
<evidence type="ECO:0000313" key="2">
    <source>
        <dbReference type="RefSeq" id="XP_017777745.1"/>
    </source>
</evidence>
<dbReference type="Pfam" id="PF05705">
    <property type="entry name" value="DUF829"/>
    <property type="match status" value="1"/>
</dbReference>
<keyword evidence="2" id="KW-0812">Transmembrane</keyword>
<proteinExistence type="predicted"/>
<organism evidence="1 2">
    <name type="scientific">Nicrophorus vespilloides</name>
    <name type="common">Boreal carrion beetle</name>
    <dbReference type="NCBI Taxonomy" id="110193"/>
    <lineage>
        <taxon>Eukaryota</taxon>
        <taxon>Metazoa</taxon>
        <taxon>Ecdysozoa</taxon>
        <taxon>Arthropoda</taxon>
        <taxon>Hexapoda</taxon>
        <taxon>Insecta</taxon>
        <taxon>Pterygota</taxon>
        <taxon>Neoptera</taxon>
        <taxon>Endopterygota</taxon>
        <taxon>Coleoptera</taxon>
        <taxon>Polyphaga</taxon>
        <taxon>Staphyliniformia</taxon>
        <taxon>Silphidae</taxon>
        <taxon>Nicrophorinae</taxon>
        <taxon>Nicrophorus</taxon>
    </lineage>
</organism>
<sequence>MSALRYGISLSRNSLFKGKVQQKVSIIVGTMMARNLSTMQVTKNMMFISDKKFEGNISNLQLVPADNKPLVIMLPWLLAEKKHVNKYAEIYTSKGFNVLSISLTPWQLLWPAKGTQLVANDVLKFITTNTTNAPLFLHGFSVGAYMWGEVLVKMAAELPKYQPVIDRVVGQIWDSAADITEIPVGMPIAVFPKNVVMQKALRKYILYHMKTFHKVATVHYLRSSQMFHTNIIRAPALFFLSKTDPIGAESSNQRVRENWESMGMQVYWKCWDKSPHVGHFARHAEEYKAEWMNFIDKVYGDEQRQCIQAKL</sequence>
<dbReference type="Proteomes" id="UP000695000">
    <property type="component" value="Unplaced"/>
</dbReference>
<dbReference type="PANTHER" id="PTHR20908:SF1">
    <property type="entry name" value="LD15586P"/>
    <property type="match status" value="1"/>
</dbReference>
<dbReference type="RefSeq" id="XP_017777745.1">
    <property type="nucleotide sequence ID" value="XM_017922256.1"/>
</dbReference>
<dbReference type="InterPro" id="IPR008547">
    <property type="entry name" value="DUF829_TMEM53"/>
</dbReference>
<dbReference type="SUPFAM" id="SSF53474">
    <property type="entry name" value="alpha/beta-Hydrolases"/>
    <property type="match status" value="1"/>
</dbReference>
<reference evidence="2" key="1">
    <citation type="submission" date="2025-08" db="UniProtKB">
        <authorList>
            <consortium name="RefSeq"/>
        </authorList>
    </citation>
    <scope>IDENTIFICATION</scope>
    <source>
        <tissue evidence="2">Whole Larva</tissue>
    </source>
</reference>